<organism evidence="19 20">
    <name type="scientific">Amphibalanus amphitrite</name>
    <name type="common">Striped barnacle</name>
    <name type="synonym">Balanus amphitrite</name>
    <dbReference type="NCBI Taxonomy" id="1232801"/>
    <lineage>
        <taxon>Eukaryota</taxon>
        <taxon>Metazoa</taxon>
        <taxon>Ecdysozoa</taxon>
        <taxon>Arthropoda</taxon>
        <taxon>Crustacea</taxon>
        <taxon>Multicrustacea</taxon>
        <taxon>Cirripedia</taxon>
        <taxon>Thoracica</taxon>
        <taxon>Thoracicalcarea</taxon>
        <taxon>Balanomorpha</taxon>
        <taxon>Balanoidea</taxon>
        <taxon>Balanidae</taxon>
        <taxon>Amphibalaninae</taxon>
        <taxon>Amphibalanus</taxon>
    </lineage>
</organism>
<dbReference type="InterPro" id="IPR018297">
    <property type="entry name" value="A/G_cyclase_CS"/>
</dbReference>
<dbReference type="Gene3D" id="1.10.510.10">
    <property type="entry name" value="Transferase(Phosphotransferase) domain 1"/>
    <property type="match status" value="1"/>
</dbReference>
<dbReference type="Pfam" id="PF07714">
    <property type="entry name" value="PK_Tyr_Ser-Thr"/>
    <property type="match status" value="1"/>
</dbReference>
<protein>
    <recommendedName>
        <fullName evidence="3 15">Guanylate cyclase</fullName>
        <ecNumber evidence="3 15">4.6.1.2</ecNumber>
    </recommendedName>
</protein>
<dbReference type="PROSITE" id="PS50125">
    <property type="entry name" value="GUANYLATE_CYCLASE_2"/>
    <property type="match status" value="1"/>
</dbReference>
<evidence type="ECO:0000256" key="11">
    <source>
        <dbReference type="ARBA" id="ARBA00023180"/>
    </source>
</evidence>
<feature type="compositionally biased region" description="Pro residues" evidence="16">
    <location>
        <begin position="52"/>
        <end position="62"/>
    </location>
</feature>
<dbReference type="GO" id="GO:0004016">
    <property type="term" value="F:adenylate cyclase activity"/>
    <property type="evidence" value="ECO:0007669"/>
    <property type="project" value="TreeGrafter"/>
</dbReference>
<keyword evidence="20" id="KW-1185">Reference proteome</keyword>
<dbReference type="InterPro" id="IPR001245">
    <property type="entry name" value="Ser-Thr/Tyr_kinase_cat_dom"/>
</dbReference>
<keyword evidence="8" id="KW-0342">GTP-binding</keyword>
<evidence type="ECO:0000256" key="4">
    <source>
        <dbReference type="ARBA" id="ARBA00022692"/>
    </source>
</evidence>
<dbReference type="EMBL" id="VIIS01001983">
    <property type="protein sequence ID" value="KAF0290085.1"/>
    <property type="molecule type" value="Genomic_DNA"/>
</dbReference>
<dbReference type="CDD" id="cd06352">
    <property type="entry name" value="PBP1_NPR_GC-like"/>
    <property type="match status" value="1"/>
</dbReference>
<proteinExistence type="inferred from homology"/>
<dbReference type="OrthoDB" id="1890790at2759"/>
<dbReference type="Gene3D" id="3.30.70.1230">
    <property type="entry name" value="Nucleotide cyclase"/>
    <property type="match status" value="1"/>
</dbReference>
<evidence type="ECO:0000256" key="16">
    <source>
        <dbReference type="SAM" id="MobiDB-lite"/>
    </source>
</evidence>
<dbReference type="InterPro" id="IPR001054">
    <property type="entry name" value="A/G_cyclase"/>
</dbReference>
<dbReference type="GO" id="GO:0004672">
    <property type="term" value="F:protein kinase activity"/>
    <property type="evidence" value="ECO:0007669"/>
    <property type="project" value="InterPro"/>
</dbReference>
<evidence type="ECO:0000256" key="10">
    <source>
        <dbReference type="ARBA" id="ARBA00023170"/>
    </source>
</evidence>
<dbReference type="Pfam" id="PF01094">
    <property type="entry name" value="ANF_receptor"/>
    <property type="match status" value="1"/>
</dbReference>
<gene>
    <name evidence="19" type="primary">Npr1_0</name>
    <name evidence="19" type="ORF">FJT64_011708</name>
</gene>
<dbReference type="Gene3D" id="3.40.50.2300">
    <property type="match status" value="2"/>
</dbReference>
<feature type="region of interest" description="Disordered" evidence="16">
    <location>
        <begin position="42"/>
        <end position="65"/>
    </location>
</feature>
<dbReference type="InterPro" id="IPR029787">
    <property type="entry name" value="Nucleotide_cyclase"/>
</dbReference>
<reference evidence="19 20" key="1">
    <citation type="submission" date="2019-07" db="EMBL/GenBank/DDBJ databases">
        <title>Draft genome assembly of a fouling barnacle, Amphibalanus amphitrite (Darwin, 1854): The first reference genome for Thecostraca.</title>
        <authorList>
            <person name="Kim W."/>
        </authorList>
    </citation>
    <scope>NUCLEOTIDE SEQUENCE [LARGE SCALE GENOMIC DNA]</scope>
    <source>
        <strain evidence="19">SNU_AA5</strain>
        <tissue evidence="19">Soma without cirri and trophi</tissue>
    </source>
</reference>
<dbReference type="PROSITE" id="PS50011">
    <property type="entry name" value="PROTEIN_KINASE_DOM"/>
    <property type="match status" value="1"/>
</dbReference>
<dbReference type="PANTHER" id="PTHR11920:SF494">
    <property type="entry name" value="ATRIAL NATRIURETIC PEPTIDE RECEPTOR 2"/>
    <property type="match status" value="1"/>
</dbReference>
<evidence type="ECO:0000313" key="19">
    <source>
        <dbReference type="EMBL" id="KAF0290085.1"/>
    </source>
</evidence>
<dbReference type="InterPro" id="IPR000719">
    <property type="entry name" value="Prot_kinase_dom"/>
</dbReference>
<evidence type="ECO:0000256" key="7">
    <source>
        <dbReference type="ARBA" id="ARBA00022989"/>
    </source>
</evidence>
<dbReference type="SUPFAM" id="SSF53822">
    <property type="entry name" value="Periplasmic binding protein-like I"/>
    <property type="match status" value="1"/>
</dbReference>
<dbReference type="GO" id="GO:0005524">
    <property type="term" value="F:ATP binding"/>
    <property type="evidence" value="ECO:0007669"/>
    <property type="project" value="InterPro"/>
</dbReference>
<evidence type="ECO:0000256" key="8">
    <source>
        <dbReference type="ARBA" id="ARBA00023134"/>
    </source>
</evidence>
<keyword evidence="10 19" id="KW-0675">Receptor</keyword>
<dbReference type="AlphaFoldDB" id="A0A6A4V8M3"/>
<comment type="similarity">
    <text evidence="14">Belongs to the adenylyl cyclase class-4/guanylyl cyclase family.</text>
</comment>
<keyword evidence="7" id="KW-1133">Transmembrane helix</keyword>
<dbReference type="SUPFAM" id="SSF55073">
    <property type="entry name" value="Nucleotide cyclase"/>
    <property type="match status" value="1"/>
</dbReference>
<dbReference type="FunFam" id="3.30.70.1230:FF:000004">
    <property type="entry name" value="Guanylate cyclase"/>
    <property type="match status" value="1"/>
</dbReference>
<dbReference type="GO" id="GO:0005886">
    <property type="term" value="C:plasma membrane"/>
    <property type="evidence" value="ECO:0007669"/>
    <property type="project" value="TreeGrafter"/>
</dbReference>
<dbReference type="GO" id="GO:0005525">
    <property type="term" value="F:GTP binding"/>
    <property type="evidence" value="ECO:0007669"/>
    <property type="project" value="UniProtKB-KW"/>
</dbReference>
<comment type="catalytic activity">
    <reaction evidence="1 15">
        <text>GTP = 3',5'-cyclic GMP + diphosphate</text>
        <dbReference type="Rhea" id="RHEA:13665"/>
        <dbReference type="ChEBI" id="CHEBI:33019"/>
        <dbReference type="ChEBI" id="CHEBI:37565"/>
        <dbReference type="ChEBI" id="CHEBI:57746"/>
        <dbReference type="EC" id="4.6.1.2"/>
    </reaction>
</comment>
<dbReference type="InterPro" id="IPR028082">
    <property type="entry name" value="Peripla_BP_I"/>
</dbReference>
<keyword evidence="5" id="KW-0732">Signal</keyword>
<evidence type="ECO:0000256" key="2">
    <source>
        <dbReference type="ARBA" id="ARBA00004479"/>
    </source>
</evidence>
<evidence type="ECO:0000256" key="5">
    <source>
        <dbReference type="ARBA" id="ARBA00022729"/>
    </source>
</evidence>
<dbReference type="GO" id="GO:0001653">
    <property type="term" value="F:peptide receptor activity"/>
    <property type="evidence" value="ECO:0007669"/>
    <property type="project" value="TreeGrafter"/>
</dbReference>
<evidence type="ECO:0000256" key="6">
    <source>
        <dbReference type="ARBA" id="ARBA00022741"/>
    </source>
</evidence>
<feature type="domain" description="Guanylate cyclase" evidence="18">
    <location>
        <begin position="793"/>
        <end position="923"/>
    </location>
</feature>
<keyword evidence="11" id="KW-0325">Glycoprotein</keyword>
<dbReference type="SUPFAM" id="SSF56112">
    <property type="entry name" value="Protein kinase-like (PK-like)"/>
    <property type="match status" value="1"/>
</dbReference>
<dbReference type="CDD" id="cd07302">
    <property type="entry name" value="CHD"/>
    <property type="match status" value="1"/>
</dbReference>
<evidence type="ECO:0000256" key="9">
    <source>
        <dbReference type="ARBA" id="ARBA00023136"/>
    </source>
</evidence>
<keyword evidence="13 15" id="KW-0141">cGMP biosynthesis</keyword>
<evidence type="ECO:0000256" key="14">
    <source>
        <dbReference type="RuleBase" id="RU000405"/>
    </source>
</evidence>
<comment type="subcellular location">
    <subcellularLocation>
        <location evidence="2">Membrane</location>
        <topology evidence="2">Single-pass type I membrane protein</topology>
    </subcellularLocation>
</comment>
<dbReference type="Pfam" id="PF00211">
    <property type="entry name" value="Guanylate_cyc"/>
    <property type="match status" value="1"/>
</dbReference>
<evidence type="ECO:0000256" key="13">
    <source>
        <dbReference type="ARBA" id="ARBA00023293"/>
    </source>
</evidence>
<keyword evidence="4" id="KW-0812">Transmembrane</keyword>
<name>A0A6A4V8M3_AMPAM</name>
<dbReference type="GO" id="GO:0004383">
    <property type="term" value="F:guanylate cyclase activity"/>
    <property type="evidence" value="ECO:0007669"/>
    <property type="project" value="UniProtKB-EC"/>
</dbReference>
<accession>A0A6A4V8M3</accession>
<dbReference type="PROSITE" id="PS00452">
    <property type="entry name" value="GUANYLATE_CYCLASE_1"/>
    <property type="match status" value="1"/>
</dbReference>
<evidence type="ECO:0000256" key="1">
    <source>
        <dbReference type="ARBA" id="ARBA00001436"/>
    </source>
</evidence>
<comment type="caution">
    <text evidence="19">The sequence shown here is derived from an EMBL/GenBank/DDBJ whole genome shotgun (WGS) entry which is preliminary data.</text>
</comment>
<evidence type="ECO:0000256" key="12">
    <source>
        <dbReference type="ARBA" id="ARBA00023239"/>
    </source>
</evidence>
<dbReference type="PANTHER" id="PTHR11920">
    <property type="entry name" value="GUANYLYL CYCLASE"/>
    <property type="match status" value="1"/>
</dbReference>
<keyword evidence="9" id="KW-0472">Membrane</keyword>
<feature type="domain" description="Protein kinase" evidence="17">
    <location>
        <begin position="449"/>
        <end position="729"/>
    </location>
</feature>
<dbReference type="GO" id="GO:0035556">
    <property type="term" value="P:intracellular signal transduction"/>
    <property type="evidence" value="ECO:0007669"/>
    <property type="project" value="InterPro"/>
</dbReference>
<dbReference type="InterPro" id="IPR001828">
    <property type="entry name" value="ANF_lig-bd_rcpt"/>
</dbReference>
<dbReference type="Proteomes" id="UP000440578">
    <property type="component" value="Unassembled WGS sequence"/>
</dbReference>
<evidence type="ECO:0000259" key="17">
    <source>
        <dbReference type="PROSITE" id="PS50011"/>
    </source>
</evidence>
<keyword evidence="12 14" id="KW-0456">Lyase</keyword>
<evidence type="ECO:0000259" key="18">
    <source>
        <dbReference type="PROSITE" id="PS50125"/>
    </source>
</evidence>
<dbReference type="InterPro" id="IPR011009">
    <property type="entry name" value="Kinase-like_dom_sf"/>
</dbReference>
<evidence type="ECO:0000313" key="20">
    <source>
        <dbReference type="Proteomes" id="UP000440578"/>
    </source>
</evidence>
<sequence>MTDVVELRPTDGSTEPLATHVQPRAHAGQGLARDVCPGSLIPAHPLDQLPAPGSPGAPPPAAPAARLRSPVFEAHLVSIIVSKARTPFDYEISGPAIELAVETVSQLYPHIRFTHVYRNGSNRCTPDEAGYLAAEEHCRRPVTAFIGPGCSEALTSLGRMAAKWNVPVLTSGGSSQLLGDKKVFSTLTRLSHTMDDLKQLIRRVFIKYQWRNIAVIYNEEWSYSRLLGTALRRRFDGPDRLHIEHYPFRADASPNKIRQLLTSAAEQARVFLLAAQGDSIRSLLLEAHSLGFNNGEFAFLTVEPFRSKTLGNFGWHREGDSEDRNEVTTPVVTGLYDSVIIYAWAVDQVLRSGGDPSNGVQVTRVIWNNTISGGISGIIKINSYGDRESDYTVTDINPSTGDWEEVAHWSGAEGVLIEVHDVWWPGGGAAPANQPLCGYAGDRGPCRPLEVTDPLVLSSLIVLLGLVALSVANVFLKPIGVSKLVVSKEMLLEFKQMRETSHDNLLYLHGALQFAGRVYFVTDYCSKGSLGHFLRNSPLKLDWSLRRAIVFDIVSGLDYLHHSEIGSHGSLTSSDCLLNGRFTVKLTGFGMGSVRAQMPPNVRPEFIAQYVTISERLLWVAPENLRDQEKPRVATGDIFSFAIILQEIATRTMPYGHMTPLEPPDVLEILQRVRAGTTPPFRPEVSRDLVDEAHFELMRQCWDELPHQRPTAAALKRQLTRTVKASPNLLDALLERMERYVSNLEDLVEEKSAAFLEEKRRSEELLYQVLPRYIAEQLKQGKQVRPENFESVTVYFSDIVEFTALSAISTPIQVVDMLNGLYTLFDRIISNYDVYKVETIGDAYMVVSGLPVRNGNLHAKHICLMALSLLEAIKQFHVPHDPEKTLQLRAGIHTGPVAAGVVGLKMPRYCLFGDTVNTASRMETTGHAMNIHISSGTRDLLNSFGGFQAVPRGGVVMKGKGVMKTFWLLGYNQDVNTRDVIEDLGPVESE</sequence>
<dbReference type="EC" id="4.6.1.2" evidence="3 15"/>
<dbReference type="SMART" id="SM00044">
    <property type="entry name" value="CYCc"/>
    <property type="match status" value="1"/>
</dbReference>
<dbReference type="InterPro" id="IPR050401">
    <property type="entry name" value="Cyclic_nucleotide_synthase"/>
</dbReference>
<dbReference type="GO" id="GO:0007168">
    <property type="term" value="P:receptor guanylyl cyclase signaling pathway"/>
    <property type="evidence" value="ECO:0007669"/>
    <property type="project" value="TreeGrafter"/>
</dbReference>
<keyword evidence="6" id="KW-0547">Nucleotide-binding</keyword>
<evidence type="ECO:0000256" key="3">
    <source>
        <dbReference type="ARBA" id="ARBA00012202"/>
    </source>
</evidence>
<evidence type="ECO:0000256" key="15">
    <source>
        <dbReference type="RuleBase" id="RU003431"/>
    </source>
</evidence>